<sequence length="175" mass="19638">MAVDGRRPSLAEATEARVDLEETRHILNGDVRSRNGVKKSLTDPVVRAATGPLVIMDNVVDVPRKIAYVEGKGKTIVYDNEIQTPWFTWNSKEKLNVDPSASSLEMKIYVNRFINSNAISGPVLEINANSNFSVSRNLYFKDCLNTKEVSIVDKVNEVMPSRIGINDDNNSWKRK</sequence>
<organism evidence="1 2">
    <name type="scientific">Dendrobium catenatum</name>
    <dbReference type="NCBI Taxonomy" id="906689"/>
    <lineage>
        <taxon>Eukaryota</taxon>
        <taxon>Viridiplantae</taxon>
        <taxon>Streptophyta</taxon>
        <taxon>Embryophyta</taxon>
        <taxon>Tracheophyta</taxon>
        <taxon>Spermatophyta</taxon>
        <taxon>Magnoliopsida</taxon>
        <taxon>Liliopsida</taxon>
        <taxon>Asparagales</taxon>
        <taxon>Orchidaceae</taxon>
        <taxon>Epidendroideae</taxon>
        <taxon>Malaxideae</taxon>
        <taxon>Dendrobiinae</taxon>
        <taxon>Dendrobium</taxon>
    </lineage>
</organism>
<evidence type="ECO:0000313" key="1">
    <source>
        <dbReference type="EMBL" id="PKU86405.1"/>
    </source>
</evidence>
<gene>
    <name evidence="1" type="ORF">MA16_Dca013341</name>
</gene>
<accession>A0A2I0XES8</accession>
<reference evidence="1 2" key="2">
    <citation type="journal article" date="2017" name="Nature">
        <title>The Apostasia genome and the evolution of orchids.</title>
        <authorList>
            <person name="Zhang G.Q."/>
            <person name="Liu K.W."/>
            <person name="Li Z."/>
            <person name="Lohaus R."/>
            <person name="Hsiao Y.Y."/>
            <person name="Niu S.C."/>
            <person name="Wang J.Y."/>
            <person name="Lin Y.C."/>
            <person name="Xu Q."/>
            <person name="Chen L.J."/>
            <person name="Yoshida K."/>
            <person name="Fujiwara S."/>
            <person name="Wang Z.W."/>
            <person name="Zhang Y.Q."/>
            <person name="Mitsuda N."/>
            <person name="Wang M."/>
            <person name="Liu G.H."/>
            <person name="Pecoraro L."/>
            <person name="Huang H.X."/>
            <person name="Xiao X.J."/>
            <person name="Lin M."/>
            <person name="Wu X.Y."/>
            <person name="Wu W.L."/>
            <person name="Chen Y.Y."/>
            <person name="Chang S.B."/>
            <person name="Sakamoto S."/>
            <person name="Ohme-Takagi M."/>
            <person name="Yagi M."/>
            <person name="Zeng S.J."/>
            <person name="Shen C.Y."/>
            <person name="Yeh C.M."/>
            <person name="Luo Y.B."/>
            <person name="Tsai W.C."/>
            <person name="Van de Peer Y."/>
            <person name="Liu Z.J."/>
        </authorList>
    </citation>
    <scope>NUCLEOTIDE SEQUENCE [LARGE SCALE GENOMIC DNA]</scope>
    <source>
        <tissue evidence="1">The whole plant</tissue>
    </source>
</reference>
<keyword evidence="2" id="KW-1185">Reference proteome</keyword>
<reference evidence="1 2" key="1">
    <citation type="journal article" date="2016" name="Sci. Rep.">
        <title>The Dendrobium catenatum Lindl. genome sequence provides insights into polysaccharide synthase, floral development and adaptive evolution.</title>
        <authorList>
            <person name="Zhang G.Q."/>
            <person name="Xu Q."/>
            <person name="Bian C."/>
            <person name="Tsai W.C."/>
            <person name="Yeh C.M."/>
            <person name="Liu K.W."/>
            <person name="Yoshida K."/>
            <person name="Zhang L.S."/>
            <person name="Chang S.B."/>
            <person name="Chen F."/>
            <person name="Shi Y."/>
            <person name="Su Y.Y."/>
            <person name="Zhang Y.Q."/>
            <person name="Chen L.J."/>
            <person name="Yin Y."/>
            <person name="Lin M."/>
            <person name="Huang H."/>
            <person name="Deng H."/>
            <person name="Wang Z.W."/>
            <person name="Zhu S.L."/>
            <person name="Zhao X."/>
            <person name="Deng C."/>
            <person name="Niu S.C."/>
            <person name="Huang J."/>
            <person name="Wang M."/>
            <person name="Liu G.H."/>
            <person name="Yang H.J."/>
            <person name="Xiao X.J."/>
            <person name="Hsiao Y.Y."/>
            <person name="Wu W.L."/>
            <person name="Chen Y.Y."/>
            <person name="Mitsuda N."/>
            <person name="Ohme-Takagi M."/>
            <person name="Luo Y.B."/>
            <person name="Van de Peer Y."/>
            <person name="Liu Z.J."/>
        </authorList>
    </citation>
    <scope>NUCLEOTIDE SEQUENCE [LARGE SCALE GENOMIC DNA]</scope>
    <source>
        <tissue evidence="1">The whole plant</tissue>
    </source>
</reference>
<dbReference type="AlphaFoldDB" id="A0A2I0XES8"/>
<dbReference type="Proteomes" id="UP000233837">
    <property type="component" value="Unassembled WGS sequence"/>
</dbReference>
<evidence type="ECO:0000313" key="2">
    <source>
        <dbReference type="Proteomes" id="UP000233837"/>
    </source>
</evidence>
<proteinExistence type="predicted"/>
<protein>
    <submittedName>
        <fullName evidence="1">Uncharacterized protein</fullName>
    </submittedName>
</protein>
<dbReference type="EMBL" id="KZ501949">
    <property type="protein sequence ID" value="PKU86405.1"/>
    <property type="molecule type" value="Genomic_DNA"/>
</dbReference>
<name>A0A2I0XES8_9ASPA</name>